<dbReference type="Pfam" id="PF01027">
    <property type="entry name" value="Bax1-I"/>
    <property type="match status" value="1"/>
</dbReference>
<dbReference type="Proteomes" id="UP000241074">
    <property type="component" value="Chromosome"/>
</dbReference>
<feature type="transmembrane region" description="Helical" evidence="7">
    <location>
        <begin position="133"/>
        <end position="154"/>
    </location>
</feature>
<dbReference type="KEGG" id="xba:C7S18_07715"/>
<dbReference type="RefSeq" id="WP_106891010.1">
    <property type="nucleotide sequence ID" value="NZ_CP027860.1"/>
</dbReference>
<reference evidence="8 9" key="2">
    <citation type="submission" date="2018-03" db="EMBL/GenBank/DDBJ databases">
        <authorList>
            <person name="Keele B.F."/>
        </authorList>
    </citation>
    <scope>NUCLEOTIDE SEQUENCE [LARGE SCALE GENOMIC DNA]</scope>
    <source>
        <strain evidence="8 9">D13</strain>
    </source>
</reference>
<keyword evidence="9" id="KW-1185">Reference proteome</keyword>
<feature type="transmembrane region" description="Helical" evidence="7">
    <location>
        <begin position="80"/>
        <end position="99"/>
    </location>
</feature>
<keyword evidence="4 7" id="KW-0812">Transmembrane</keyword>
<keyword evidence="5 7" id="KW-1133">Transmembrane helix</keyword>
<evidence type="ECO:0000256" key="1">
    <source>
        <dbReference type="ARBA" id="ARBA00004651"/>
    </source>
</evidence>
<evidence type="ECO:0000313" key="8">
    <source>
        <dbReference type="EMBL" id="AVP97085.1"/>
    </source>
</evidence>
<sequence>MSQYQTQTASQALDQPLTNKVLRNAYLLLGMMLGLSALVTAYTISAKVAPLNKWLILLIVIGSPFLVLSMARSALGVPAALLYGALIGYVFGPIVGFYFAAGPQIVLNAFAGTALICGGLSAFAVFSRKDFSFLGGFFFVGSLIVLAAIIANLIFQIPALSLGISAVVVLLSAIGILYFTSQAIHGGETNYVVIAVGLFAEVWSMFLSLLRIFGIFGGDD</sequence>
<name>A0A2P1PQG5_9GAMM</name>
<feature type="transmembrane region" description="Helical" evidence="7">
    <location>
        <begin position="25"/>
        <end position="45"/>
    </location>
</feature>
<comment type="similarity">
    <text evidence="2 7">Belongs to the BI1 family.</text>
</comment>
<feature type="transmembrane region" description="Helical" evidence="7">
    <location>
        <begin position="191"/>
        <end position="216"/>
    </location>
</feature>
<proteinExistence type="inferred from homology"/>
<accession>A0A2P1PQG5</accession>
<dbReference type="PANTHER" id="PTHR23291">
    <property type="entry name" value="BAX INHIBITOR-RELATED"/>
    <property type="match status" value="1"/>
</dbReference>
<dbReference type="AlphaFoldDB" id="A0A2P1PQG5"/>
<protein>
    <submittedName>
        <fullName evidence="8">BAX inhibitor protein</fullName>
    </submittedName>
</protein>
<reference evidence="8 9" key="1">
    <citation type="submission" date="2018-03" db="EMBL/GenBank/DDBJ databases">
        <title>Ahniella affigens gen. nov., sp. nov., a gammaproteobacterium isolated from sandy soil near a stream.</title>
        <authorList>
            <person name="Ko Y."/>
            <person name="Kim J.-H."/>
        </authorList>
    </citation>
    <scope>NUCLEOTIDE SEQUENCE [LARGE SCALE GENOMIC DNA]</scope>
    <source>
        <strain evidence="8 9">D13</strain>
    </source>
</reference>
<evidence type="ECO:0000256" key="5">
    <source>
        <dbReference type="ARBA" id="ARBA00022989"/>
    </source>
</evidence>
<evidence type="ECO:0000256" key="3">
    <source>
        <dbReference type="ARBA" id="ARBA00022475"/>
    </source>
</evidence>
<feature type="transmembrane region" description="Helical" evidence="7">
    <location>
        <begin position="160"/>
        <end position="179"/>
    </location>
</feature>
<evidence type="ECO:0000256" key="4">
    <source>
        <dbReference type="ARBA" id="ARBA00022692"/>
    </source>
</evidence>
<dbReference type="EMBL" id="CP027860">
    <property type="protein sequence ID" value="AVP97085.1"/>
    <property type="molecule type" value="Genomic_DNA"/>
</dbReference>
<organism evidence="8 9">
    <name type="scientific">Ahniella affigens</name>
    <dbReference type="NCBI Taxonomy" id="2021234"/>
    <lineage>
        <taxon>Bacteria</taxon>
        <taxon>Pseudomonadati</taxon>
        <taxon>Pseudomonadota</taxon>
        <taxon>Gammaproteobacteria</taxon>
        <taxon>Lysobacterales</taxon>
        <taxon>Rhodanobacteraceae</taxon>
        <taxon>Ahniella</taxon>
    </lineage>
</organism>
<evidence type="ECO:0000313" key="9">
    <source>
        <dbReference type="Proteomes" id="UP000241074"/>
    </source>
</evidence>
<dbReference type="OrthoDB" id="9813298at2"/>
<keyword evidence="3" id="KW-1003">Cell membrane</keyword>
<evidence type="ECO:0000256" key="6">
    <source>
        <dbReference type="ARBA" id="ARBA00023136"/>
    </source>
</evidence>
<feature type="transmembrane region" description="Helical" evidence="7">
    <location>
        <begin position="105"/>
        <end position="126"/>
    </location>
</feature>
<evidence type="ECO:0000256" key="2">
    <source>
        <dbReference type="ARBA" id="ARBA00010350"/>
    </source>
</evidence>
<evidence type="ECO:0000256" key="7">
    <source>
        <dbReference type="RuleBase" id="RU004379"/>
    </source>
</evidence>
<feature type="transmembrane region" description="Helical" evidence="7">
    <location>
        <begin position="51"/>
        <end position="68"/>
    </location>
</feature>
<gene>
    <name evidence="8" type="ORF">C7S18_07715</name>
</gene>
<keyword evidence="6 7" id="KW-0472">Membrane</keyword>
<dbReference type="GO" id="GO:0005886">
    <property type="term" value="C:plasma membrane"/>
    <property type="evidence" value="ECO:0007669"/>
    <property type="project" value="UniProtKB-SubCell"/>
</dbReference>
<dbReference type="InterPro" id="IPR006214">
    <property type="entry name" value="Bax_inhibitor_1-related"/>
</dbReference>
<dbReference type="PANTHER" id="PTHR23291:SF115">
    <property type="entry name" value="MODULATOR OF FTSH PROTEASE YCCA"/>
    <property type="match status" value="1"/>
</dbReference>
<comment type="subcellular location">
    <subcellularLocation>
        <location evidence="1">Cell membrane</location>
        <topology evidence="1">Multi-pass membrane protein</topology>
    </subcellularLocation>
</comment>